<dbReference type="EMBL" id="GECU01001535">
    <property type="protein sequence ID" value="JAT06172.1"/>
    <property type="molecule type" value="Transcribed_RNA"/>
</dbReference>
<organism evidence="1">
    <name type="scientific">Homalodisca liturata</name>
    <dbReference type="NCBI Taxonomy" id="320908"/>
    <lineage>
        <taxon>Eukaryota</taxon>
        <taxon>Metazoa</taxon>
        <taxon>Ecdysozoa</taxon>
        <taxon>Arthropoda</taxon>
        <taxon>Hexapoda</taxon>
        <taxon>Insecta</taxon>
        <taxon>Pterygota</taxon>
        <taxon>Neoptera</taxon>
        <taxon>Paraneoptera</taxon>
        <taxon>Hemiptera</taxon>
        <taxon>Auchenorrhyncha</taxon>
        <taxon>Membracoidea</taxon>
        <taxon>Cicadellidae</taxon>
        <taxon>Cicadellinae</taxon>
        <taxon>Proconiini</taxon>
        <taxon>Homalodisca</taxon>
    </lineage>
</organism>
<protein>
    <submittedName>
        <fullName evidence="1">Uncharacterized protein</fullName>
    </submittedName>
</protein>
<dbReference type="AlphaFoldDB" id="A0A1B6K3Y1"/>
<reference evidence="1" key="1">
    <citation type="submission" date="2015-11" db="EMBL/GenBank/DDBJ databases">
        <title>De novo transcriptome assembly of four potential Pierce s Disease insect vectors from Arizona vineyards.</title>
        <authorList>
            <person name="Tassone E.E."/>
        </authorList>
    </citation>
    <scope>NUCLEOTIDE SEQUENCE</scope>
</reference>
<proteinExistence type="predicted"/>
<sequence length="131" mass="15118">MRKSTSAKSNRHHRSIVAASFLQTCEEELEKLQQITDTIKRVQLPTFLQDLQCLSSQNFLPKVDIPVSVPSINHVEDLEKKLESKGELKPVQFKLLQTRTRSTLTSARRDRPKREKQLYVCRVSICVNAKQ</sequence>
<evidence type="ECO:0000313" key="1">
    <source>
        <dbReference type="EMBL" id="JAT06172.1"/>
    </source>
</evidence>
<name>A0A1B6K3Y1_9HEMI</name>
<gene>
    <name evidence="1" type="ORF">g.28103</name>
</gene>
<accession>A0A1B6K3Y1</accession>